<comment type="caution">
    <text evidence="1">The sequence shown here is derived from an EMBL/GenBank/DDBJ whole genome shotgun (WGS) entry which is preliminary data.</text>
</comment>
<organism evidence="1 2">
    <name type="scientific">Hibiscus syriacus</name>
    <name type="common">Rose of Sharon</name>
    <dbReference type="NCBI Taxonomy" id="106335"/>
    <lineage>
        <taxon>Eukaryota</taxon>
        <taxon>Viridiplantae</taxon>
        <taxon>Streptophyta</taxon>
        <taxon>Embryophyta</taxon>
        <taxon>Tracheophyta</taxon>
        <taxon>Spermatophyta</taxon>
        <taxon>Magnoliopsida</taxon>
        <taxon>eudicotyledons</taxon>
        <taxon>Gunneridae</taxon>
        <taxon>Pentapetalae</taxon>
        <taxon>rosids</taxon>
        <taxon>malvids</taxon>
        <taxon>Malvales</taxon>
        <taxon>Malvaceae</taxon>
        <taxon>Malvoideae</taxon>
        <taxon>Hibiscus</taxon>
    </lineage>
</organism>
<keyword evidence="2" id="KW-1185">Reference proteome</keyword>
<dbReference type="Proteomes" id="UP000436088">
    <property type="component" value="Unassembled WGS sequence"/>
</dbReference>
<sequence>MDDPQITESSMRNTSLAVSLIGKTKQAHQYQYQQQRSMMMMMMILLFIFVSRRIKLTCFQLKNSSTVAKSSLQTSTAVAGSMEMMKKPHFYPPRVVKIDIITRRGRERVEDWPSKNSSRRTTRSLSPYIVSEFPPEEEEQREKRDQNDEITSSFRMIEQPDQLWARVLRSKYKVHDLVPVSIARTGGSRLWQGIRMIWSDLWDGIVWNIGDGSSTKFWLTLGLEFASSAILLYLTAVNRPFSRGSQILLGGDGTLSENYFKVSRAPENQNFPMALCHGRILSNEERSRRHLTNDASCAECGCALESFSHIFVLVHQRKQFGAAFGLGHHVQLCYLKLWKRRNQRIFDPDVRPLESILDACRRLKAEAVTVLSSRQAVLCLQSRQTARLGHWMAPMRDWFKIYTDSAYRHDIGLGFGSTSNNSGIGLQRGHFGSSDSGRIWGRFLDGHHIQELVKHSWEVRFVFAPREHNLVADCMSNLAWKWAFGFHVFHSPPVEVGAAFFEDSQARLATAM</sequence>
<name>A0A6A3CVY1_HIBSY</name>
<evidence type="ECO:0000313" key="2">
    <source>
        <dbReference type="Proteomes" id="UP000436088"/>
    </source>
</evidence>
<dbReference type="EMBL" id="VEPZ02000196">
    <property type="protein sequence ID" value="KAE8731341.1"/>
    <property type="molecule type" value="Genomic_DNA"/>
</dbReference>
<accession>A0A6A3CVY1</accession>
<proteinExistence type="predicted"/>
<dbReference type="AlphaFoldDB" id="A0A6A3CVY1"/>
<reference evidence="1" key="1">
    <citation type="submission" date="2019-09" db="EMBL/GenBank/DDBJ databases">
        <title>Draft genome information of white flower Hibiscus syriacus.</title>
        <authorList>
            <person name="Kim Y.-M."/>
        </authorList>
    </citation>
    <scope>NUCLEOTIDE SEQUENCE [LARGE SCALE GENOMIC DNA]</scope>
    <source>
        <strain evidence="1">YM2019G1</strain>
    </source>
</reference>
<gene>
    <name evidence="1" type="ORF">F3Y22_tig00002840pilonHSYRG01088</name>
</gene>
<protein>
    <recommendedName>
        <fullName evidence="3">RNase H type-1 domain-containing protein</fullName>
    </recommendedName>
</protein>
<evidence type="ECO:0008006" key="3">
    <source>
        <dbReference type="Google" id="ProtNLM"/>
    </source>
</evidence>
<evidence type="ECO:0000313" key="1">
    <source>
        <dbReference type="EMBL" id="KAE8731341.1"/>
    </source>
</evidence>